<evidence type="ECO:0000256" key="15">
    <source>
        <dbReference type="ARBA" id="ARBA00048679"/>
    </source>
</evidence>
<evidence type="ECO:0000256" key="5">
    <source>
        <dbReference type="ARBA" id="ARBA00022527"/>
    </source>
</evidence>
<comment type="catalytic activity">
    <reaction evidence="15">
        <text>L-seryl-[protein] + ATP = O-phospho-L-seryl-[protein] + ADP + H(+)</text>
        <dbReference type="Rhea" id="RHEA:17989"/>
        <dbReference type="Rhea" id="RHEA-COMP:9863"/>
        <dbReference type="Rhea" id="RHEA-COMP:11604"/>
        <dbReference type="ChEBI" id="CHEBI:15378"/>
        <dbReference type="ChEBI" id="CHEBI:29999"/>
        <dbReference type="ChEBI" id="CHEBI:30616"/>
        <dbReference type="ChEBI" id="CHEBI:83421"/>
        <dbReference type="ChEBI" id="CHEBI:456216"/>
        <dbReference type="EC" id="2.7.11.1"/>
    </reaction>
</comment>
<dbReference type="PANTHER" id="PTHR45863:SF7">
    <property type="entry name" value="SERINE_THREONINE-PROTEIN KINASE BSK5"/>
    <property type="match status" value="1"/>
</dbReference>
<protein>
    <recommendedName>
        <fullName evidence="3">non-specific serine/threonine protein kinase</fullName>
        <ecNumber evidence="3">2.7.11.1</ecNumber>
    </recommendedName>
</protein>
<organism evidence="17 18">
    <name type="scientific">Quillaja saponaria</name>
    <name type="common">Soap bark tree</name>
    <dbReference type="NCBI Taxonomy" id="32244"/>
    <lineage>
        <taxon>Eukaryota</taxon>
        <taxon>Viridiplantae</taxon>
        <taxon>Streptophyta</taxon>
        <taxon>Embryophyta</taxon>
        <taxon>Tracheophyta</taxon>
        <taxon>Spermatophyta</taxon>
        <taxon>Magnoliopsida</taxon>
        <taxon>eudicotyledons</taxon>
        <taxon>Gunneridae</taxon>
        <taxon>Pentapetalae</taxon>
        <taxon>rosids</taxon>
        <taxon>fabids</taxon>
        <taxon>Fabales</taxon>
        <taxon>Quillajaceae</taxon>
        <taxon>Quillaja</taxon>
    </lineage>
</organism>
<dbReference type="FunFam" id="1.10.510.10:FF:000069">
    <property type="entry name" value="probable serine/threonine-protein kinase At5g41260"/>
    <property type="match status" value="1"/>
</dbReference>
<evidence type="ECO:0000256" key="3">
    <source>
        <dbReference type="ARBA" id="ARBA00012513"/>
    </source>
</evidence>
<keyword evidence="10 17" id="KW-0418">Kinase</keyword>
<comment type="similarity">
    <text evidence="2">Belongs to the protein kinase superfamily. Ser/Thr protein kinase family.</text>
</comment>
<dbReference type="InterPro" id="IPR001245">
    <property type="entry name" value="Ser-Thr/Tyr_kinase_cat_dom"/>
</dbReference>
<dbReference type="Pfam" id="PF25575">
    <property type="entry name" value="TPR_BSK1_C"/>
    <property type="match status" value="1"/>
</dbReference>
<keyword evidence="4" id="KW-1003">Cell membrane</keyword>
<evidence type="ECO:0000256" key="4">
    <source>
        <dbReference type="ARBA" id="ARBA00022475"/>
    </source>
</evidence>
<sequence>MGARCSKISLCWWPSNIRSNHRYSSDIDDGDKNEMDFLPEFTEYSLDQLRAATSGFSSDNLVSEHGEKAPNVVYKGKLGDGRWIAVKRFNKLAWPDSRQFLEESRAVGQLRNERLANLIGCCYQGEERLLVAEFMPNETLSKHLFHWETQPMKWAMRLRVALYLAQALEYCSSRGRALYHDLNAYRILFDQDGNPRLSCFGLMKNSRDGKSYSTNLAFTPPEYLRTGRVTSESVIYSFGTLLLDLLSGKHIPPSHALDLIKGKNFLMLMDSCLEGHFSNDDGTELVRLASRCLQYEPRERPNAKSLVTALTPLQKETGAPSYVLMGISHGSSSSKQIVQLTPLGDASSRRDLTAIHEILEKVGYKDDEGVANELSFQMWTNQIQETMNSKKHGDAAFRAKDFSTAIDCYTQFIDGGTMISPTVYARRCLCYLMNDMPQEALGDAMQAQSASPEWSTAFYLQAAALFSLGMDNDAQESLKDGTSMDARKHRN</sequence>
<evidence type="ECO:0000256" key="2">
    <source>
        <dbReference type="ARBA" id="ARBA00008684"/>
    </source>
</evidence>
<keyword evidence="8" id="KW-0519">Myristate</keyword>
<evidence type="ECO:0000256" key="10">
    <source>
        <dbReference type="ARBA" id="ARBA00022777"/>
    </source>
</evidence>
<dbReference type="InterPro" id="IPR058209">
    <property type="entry name" value="TPR_BSK1_C"/>
</dbReference>
<keyword evidence="12" id="KW-0472">Membrane</keyword>
<dbReference type="SUPFAM" id="SSF48452">
    <property type="entry name" value="TPR-like"/>
    <property type="match status" value="1"/>
</dbReference>
<accession>A0AAD7KYN8</accession>
<dbReference type="Gene3D" id="1.25.40.10">
    <property type="entry name" value="Tetratricopeptide repeat domain"/>
    <property type="match status" value="1"/>
</dbReference>
<keyword evidence="5" id="KW-0723">Serine/threonine-protein kinase</keyword>
<comment type="catalytic activity">
    <reaction evidence="14">
        <text>L-threonyl-[protein] + ATP = O-phospho-L-threonyl-[protein] + ADP + H(+)</text>
        <dbReference type="Rhea" id="RHEA:46608"/>
        <dbReference type="Rhea" id="RHEA-COMP:11060"/>
        <dbReference type="Rhea" id="RHEA-COMP:11605"/>
        <dbReference type="ChEBI" id="CHEBI:15378"/>
        <dbReference type="ChEBI" id="CHEBI:30013"/>
        <dbReference type="ChEBI" id="CHEBI:30616"/>
        <dbReference type="ChEBI" id="CHEBI:61977"/>
        <dbReference type="ChEBI" id="CHEBI:456216"/>
        <dbReference type="EC" id="2.7.11.1"/>
    </reaction>
</comment>
<dbReference type="InterPro" id="IPR000719">
    <property type="entry name" value="Prot_kinase_dom"/>
</dbReference>
<dbReference type="PANTHER" id="PTHR45863">
    <property type="entry name" value="SERINE/THREONINE-PROTEIN KINASE BSK5"/>
    <property type="match status" value="1"/>
</dbReference>
<reference evidence="17" key="1">
    <citation type="journal article" date="2023" name="Science">
        <title>Elucidation of the pathway for biosynthesis of saponin adjuvants from the soapbark tree.</title>
        <authorList>
            <person name="Reed J."/>
            <person name="Orme A."/>
            <person name="El-Demerdash A."/>
            <person name="Owen C."/>
            <person name="Martin L.B.B."/>
            <person name="Misra R.C."/>
            <person name="Kikuchi S."/>
            <person name="Rejzek M."/>
            <person name="Martin A.C."/>
            <person name="Harkess A."/>
            <person name="Leebens-Mack J."/>
            <person name="Louveau T."/>
            <person name="Stephenson M.J."/>
            <person name="Osbourn A."/>
        </authorList>
    </citation>
    <scope>NUCLEOTIDE SEQUENCE</scope>
    <source>
        <strain evidence="17">S10</strain>
    </source>
</reference>
<dbReference type="GO" id="GO:0004674">
    <property type="term" value="F:protein serine/threonine kinase activity"/>
    <property type="evidence" value="ECO:0007669"/>
    <property type="project" value="UniProtKB-KW"/>
</dbReference>
<dbReference type="FunFam" id="1.25.40.10:FF:000016">
    <property type="entry name" value="probable serine/threonine-protein kinase At4g35230"/>
    <property type="match status" value="1"/>
</dbReference>
<evidence type="ECO:0000256" key="13">
    <source>
        <dbReference type="ARBA" id="ARBA00023288"/>
    </source>
</evidence>
<evidence type="ECO:0000259" key="16">
    <source>
        <dbReference type="PROSITE" id="PS50011"/>
    </source>
</evidence>
<dbReference type="AlphaFoldDB" id="A0AAD7KYN8"/>
<dbReference type="GO" id="GO:0009742">
    <property type="term" value="P:brassinosteroid mediated signaling pathway"/>
    <property type="evidence" value="ECO:0007669"/>
    <property type="project" value="UniProtKB-KW"/>
</dbReference>
<evidence type="ECO:0000256" key="12">
    <source>
        <dbReference type="ARBA" id="ARBA00023136"/>
    </source>
</evidence>
<dbReference type="PROSITE" id="PS50011">
    <property type="entry name" value="PROTEIN_KINASE_DOM"/>
    <property type="match status" value="1"/>
</dbReference>
<dbReference type="GO" id="GO:0005886">
    <property type="term" value="C:plasma membrane"/>
    <property type="evidence" value="ECO:0007669"/>
    <property type="project" value="UniProtKB-SubCell"/>
</dbReference>
<dbReference type="InterPro" id="IPR011009">
    <property type="entry name" value="Kinase-like_dom_sf"/>
</dbReference>
<keyword evidence="13" id="KW-0449">Lipoprotein</keyword>
<evidence type="ECO:0000256" key="14">
    <source>
        <dbReference type="ARBA" id="ARBA00047899"/>
    </source>
</evidence>
<keyword evidence="9" id="KW-0547">Nucleotide-binding</keyword>
<feature type="domain" description="Protein kinase" evidence="16">
    <location>
        <begin position="59"/>
        <end position="314"/>
    </location>
</feature>
<dbReference type="FunFam" id="3.30.200.20:FF:000154">
    <property type="entry name" value="probable serine/threonine-protein kinase At4g35230"/>
    <property type="match status" value="1"/>
</dbReference>
<dbReference type="Proteomes" id="UP001163823">
    <property type="component" value="Chromosome 12"/>
</dbReference>
<dbReference type="InterPro" id="IPR011990">
    <property type="entry name" value="TPR-like_helical_dom_sf"/>
</dbReference>
<proteinExistence type="inferred from homology"/>
<keyword evidence="6" id="KW-1070">Brassinosteroid signaling pathway</keyword>
<keyword evidence="7" id="KW-0808">Transferase</keyword>
<gene>
    <name evidence="17" type="ORF">O6P43_028162</name>
</gene>
<keyword evidence="11" id="KW-0067">ATP-binding</keyword>
<keyword evidence="18" id="KW-1185">Reference proteome</keyword>
<evidence type="ECO:0000256" key="9">
    <source>
        <dbReference type="ARBA" id="ARBA00022741"/>
    </source>
</evidence>
<dbReference type="Pfam" id="PF07714">
    <property type="entry name" value="PK_Tyr_Ser-Thr"/>
    <property type="match status" value="1"/>
</dbReference>
<comment type="caution">
    <text evidence="17">The sequence shown here is derived from an EMBL/GenBank/DDBJ whole genome shotgun (WGS) entry which is preliminary data.</text>
</comment>
<dbReference type="EC" id="2.7.11.1" evidence="3"/>
<evidence type="ECO:0000256" key="11">
    <source>
        <dbReference type="ARBA" id="ARBA00022840"/>
    </source>
</evidence>
<evidence type="ECO:0000256" key="8">
    <source>
        <dbReference type="ARBA" id="ARBA00022707"/>
    </source>
</evidence>
<dbReference type="InterPro" id="IPR045845">
    <property type="entry name" value="BSK"/>
</dbReference>
<evidence type="ECO:0000256" key="6">
    <source>
        <dbReference type="ARBA" id="ARBA00022626"/>
    </source>
</evidence>
<evidence type="ECO:0000256" key="1">
    <source>
        <dbReference type="ARBA" id="ARBA00004193"/>
    </source>
</evidence>
<evidence type="ECO:0000313" key="18">
    <source>
        <dbReference type="Proteomes" id="UP001163823"/>
    </source>
</evidence>
<dbReference type="EMBL" id="JARAOO010000012">
    <property type="protein sequence ID" value="KAJ7947566.1"/>
    <property type="molecule type" value="Genomic_DNA"/>
</dbReference>
<dbReference type="KEGG" id="qsa:O6P43_028162"/>
<dbReference type="SUPFAM" id="SSF56112">
    <property type="entry name" value="Protein kinase-like (PK-like)"/>
    <property type="match status" value="1"/>
</dbReference>
<name>A0AAD7KYN8_QUISA</name>
<evidence type="ECO:0000256" key="7">
    <source>
        <dbReference type="ARBA" id="ARBA00022679"/>
    </source>
</evidence>
<evidence type="ECO:0000313" key="17">
    <source>
        <dbReference type="EMBL" id="KAJ7947566.1"/>
    </source>
</evidence>
<dbReference type="GO" id="GO:0005524">
    <property type="term" value="F:ATP binding"/>
    <property type="evidence" value="ECO:0007669"/>
    <property type="project" value="UniProtKB-KW"/>
</dbReference>
<dbReference type="Gene3D" id="3.30.200.20">
    <property type="entry name" value="Phosphorylase Kinase, domain 1"/>
    <property type="match status" value="1"/>
</dbReference>
<dbReference type="Gene3D" id="1.10.510.10">
    <property type="entry name" value="Transferase(Phosphotransferase) domain 1"/>
    <property type="match status" value="1"/>
</dbReference>
<comment type="subcellular location">
    <subcellularLocation>
        <location evidence="1">Cell membrane</location>
        <topology evidence="1">Lipid-anchor</topology>
    </subcellularLocation>
</comment>